<sequence>TMIYEKDGPANPEGQIRYHQIFEYMFIFSEGKPKTFNPIIDRKNSQG</sequence>
<comment type="caution">
    <text evidence="1">The sequence shown here is derived from an EMBL/GenBank/DDBJ whole genome shotgun (WGS) entry which is preliminary data.</text>
</comment>
<gene>
    <name evidence="1" type="ORF">LCGC14_1674470</name>
</gene>
<dbReference type="EMBL" id="LAZR01014418">
    <property type="protein sequence ID" value="KKM17569.1"/>
    <property type="molecule type" value="Genomic_DNA"/>
</dbReference>
<name>A0A0F9ICW0_9ZZZZ</name>
<feature type="non-terminal residue" evidence="1">
    <location>
        <position position="1"/>
    </location>
</feature>
<reference evidence="1" key="1">
    <citation type="journal article" date="2015" name="Nature">
        <title>Complex archaea that bridge the gap between prokaryotes and eukaryotes.</title>
        <authorList>
            <person name="Spang A."/>
            <person name="Saw J.H."/>
            <person name="Jorgensen S.L."/>
            <person name="Zaremba-Niedzwiedzka K."/>
            <person name="Martijn J."/>
            <person name="Lind A.E."/>
            <person name="van Eijk R."/>
            <person name="Schleper C."/>
            <person name="Guy L."/>
            <person name="Ettema T.J."/>
        </authorList>
    </citation>
    <scope>NUCLEOTIDE SEQUENCE</scope>
</reference>
<accession>A0A0F9ICW0</accession>
<protein>
    <submittedName>
        <fullName evidence="1">Uncharacterized protein</fullName>
    </submittedName>
</protein>
<proteinExistence type="predicted"/>
<evidence type="ECO:0000313" key="1">
    <source>
        <dbReference type="EMBL" id="KKM17569.1"/>
    </source>
</evidence>
<organism evidence="1">
    <name type="scientific">marine sediment metagenome</name>
    <dbReference type="NCBI Taxonomy" id="412755"/>
    <lineage>
        <taxon>unclassified sequences</taxon>
        <taxon>metagenomes</taxon>
        <taxon>ecological metagenomes</taxon>
    </lineage>
</organism>
<dbReference type="AlphaFoldDB" id="A0A0F9ICW0"/>